<evidence type="ECO:0007829" key="4">
    <source>
        <dbReference type="PDB" id="3RKL"/>
    </source>
</evidence>
<keyword evidence="3" id="KW-1185">Reference proteome</keyword>
<evidence type="ECO:0000313" key="3">
    <source>
        <dbReference type="Proteomes" id="UP000002609"/>
    </source>
</evidence>
<reference evidence="4" key="2">
    <citation type="submission" date="2011-04" db="PDB data bank">
        <title>The crystal structure of A81 from Sulfolobus Turreted Icosahedral Virus.</title>
        <authorList>
            <person name="Lintner N.G."/>
            <person name="Larson E.T."/>
            <person name="Young M.J."/>
            <person name="Lawrence C.M."/>
        </authorList>
    </citation>
    <scope>X-RAY CRYSTALLOGRAPHY (1.70 ANGSTROMS)</scope>
</reference>
<name>Q6Q0J6_9VIRU</name>
<accession>Q6Q0J6</accession>
<feature type="coiled-coil region" evidence="1">
    <location>
        <begin position="32"/>
        <end position="59"/>
    </location>
</feature>
<dbReference type="GeneID" id="2846014"/>
<dbReference type="PDBsum" id="3RKL"/>
<proteinExistence type="evidence at protein level"/>
<evidence type="ECO:0000256" key="1">
    <source>
        <dbReference type="SAM" id="Coils"/>
    </source>
</evidence>
<sequence>MSKITINIKDNTIEYGHKEFVLSNLQEDIKNLAEIVYQLAKLIEKLSQYEEEVDTELYNLLHEYAIYLAGATSLFIDSENK</sequence>
<keyword evidence="1" id="KW-0175">Coiled coil</keyword>
<protein>
    <submittedName>
        <fullName evidence="2">Uncharacterized protein</fullName>
    </submittedName>
</protein>
<keyword evidence="4" id="KW-0002">3D-structure</keyword>
<reference evidence="2 3" key="1">
    <citation type="journal article" date="2004" name="Proc. Natl. Acad. Sci. U.S.A.">
        <title>The structure of a thermophilic archaeal virus shows a double-stranded DNA viral capsid type that spans all domains of life.</title>
        <authorList>
            <person name="Rice G."/>
            <person name="Tang L."/>
            <person name="Stedman K."/>
            <person name="Roberto F."/>
            <person name="Spuhler J."/>
            <person name="Gillitzer E."/>
            <person name="Johnson J.E."/>
            <person name="Douglas T."/>
            <person name="Young M."/>
        </authorList>
    </citation>
    <scope>NUCLEOTIDE SEQUENCE</scope>
</reference>
<dbReference type="PDB" id="3RKL">
    <property type="method" value="X-ray"/>
    <property type="resolution" value="1.70 A"/>
    <property type="chains" value="A/B/C/D=1-81"/>
</dbReference>
<dbReference type="Proteomes" id="UP000002609">
    <property type="component" value="Segment"/>
</dbReference>
<dbReference type="RefSeq" id="YP_025016.1">
    <property type="nucleotide sequence ID" value="NC_005892.1"/>
</dbReference>
<dbReference type="KEGG" id="vg:2846014"/>
<dbReference type="EMBL" id="AY569307">
    <property type="protein sequence ID" value="AAS89095.1"/>
    <property type="molecule type" value="Genomic_DNA"/>
</dbReference>
<organism evidence="2 3">
    <name type="scientific">Sulfolobus turreted icosahedral virus 1</name>
    <dbReference type="NCBI Taxonomy" id="269145"/>
    <lineage>
        <taxon>Viruses</taxon>
        <taxon>Varidnaviria</taxon>
        <taxon>Abadenavirae</taxon>
        <taxon>Produgelaviricota</taxon>
        <taxon>Belvinaviricetes</taxon>
        <taxon>Belfryvirales</taxon>
        <taxon>Turriviridae</taxon>
        <taxon>Alphaturrivirus</taxon>
        <taxon>Alphaturrivirus yellowstonense</taxon>
    </lineage>
</organism>
<evidence type="ECO:0000313" key="2">
    <source>
        <dbReference type="EMBL" id="AAS89095.1"/>
    </source>
</evidence>
<dbReference type="SMR" id="Q6Q0J6"/>
<dbReference type="Gene3D" id="6.10.140.1640">
    <property type="match status" value="1"/>
</dbReference>
<gene>
    <name evidence="2" type="ORF">A81</name>
</gene>
<dbReference type="EvolutionaryTrace" id="Q6Q0J6"/>